<keyword evidence="5 6" id="KW-0687">Ribonucleoprotein</keyword>
<dbReference type="AlphaFoldDB" id="A0AAT9G6N3"/>
<evidence type="ECO:0000256" key="4">
    <source>
        <dbReference type="ARBA" id="ARBA00022980"/>
    </source>
</evidence>
<comment type="subunit">
    <text evidence="3">Part of the 50S ribosomal subunit.</text>
</comment>
<evidence type="ECO:0000256" key="3">
    <source>
        <dbReference type="ARBA" id="ARBA00011838"/>
    </source>
</evidence>
<dbReference type="GO" id="GO:0006412">
    <property type="term" value="P:translation"/>
    <property type="evidence" value="ECO:0007669"/>
    <property type="project" value="InterPro"/>
</dbReference>
<dbReference type="Gene3D" id="4.10.830.30">
    <property type="entry name" value="Ribosomal protein L31"/>
    <property type="match status" value="1"/>
</dbReference>
<evidence type="ECO:0000313" key="7">
    <source>
        <dbReference type="EMBL" id="BFD45498.1"/>
    </source>
</evidence>
<evidence type="ECO:0000256" key="5">
    <source>
        <dbReference type="ARBA" id="ARBA00023274"/>
    </source>
</evidence>
<dbReference type="EMBL" id="AP029170">
    <property type="protein sequence ID" value="BFD45498.1"/>
    <property type="molecule type" value="Genomic_DNA"/>
</dbReference>
<comment type="function">
    <text evidence="1">Binds the 23S rRNA.</text>
</comment>
<protein>
    <recommendedName>
        <fullName evidence="6">50S ribosomal protein L31</fullName>
    </recommendedName>
</protein>
<evidence type="ECO:0000256" key="6">
    <source>
        <dbReference type="RuleBase" id="RU000564"/>
    </source>
</evidence>
<accession>A0AAT9G6N3</accession>
<dbReference type="Pfam" id="PF01197">
    <property type="entry name" value="Ribosomal_L31"/>
    <property type="match status" value="1"/>
</dbReference>
<dbReference type="GO" id="GO:0005840">
    <property type="term" value="C:ribosome"/>
    <property type="evidence" value="ECO:0007669"/>
    <property type="project" value="UniProtKB-KW"/>
</dbReference>
<dbReference type="SUPFAM" id="SSF143800">
    <property type="entry name" value="L28p-like"/>
    <property type="match status" value="1"/>
</dbReference>
<proteinExistence type="inferred from homology"/>
<evidence type="ECO:0000256" key="2">
    <source>
        <dbReference type="ARBA" id="ARBA00009296"/>
    </source>
</evidence>
<dbReference type="NCBIfam" id="TIGR00105">
    <property type="entry name" value="L31"/>
    <property type="match status" value="1"/>
</dbReference>
<dbReference type="GO" id="GO:1990904">
    <property type="term" value="C:ribonucleoprotein complex"/>
    <property type="evidence" value="ECO:0007669"/>
    <property type="project" value="UniProtKB-KW"/>
</dbReference>
<dbReference type="GO" id="GO:0003735">
    <property type="term" value="F:structural constituent of ribosome"/>
    <property type="evidence" value="ECO:0007669"/>
    <property type="project" value="InterPro"/>
</dbReference>
<gene>
    <name evidence="7" type="primary">rpmE</name>
    <name evidence="7" type="ORF">DMENIID0002_01440</name>
</gene>
<sequence length="75" mass="8529">MKTGIHPKYKKFKIIISKDVFETNSGGHAEEILMDVDYRKHPAWTKESGNVVNQSNKNISDFNKKFAGLSFGKKV</sequence>
<evidence type="ECO:0000256" key="1">
    <source>
        <dbReference type="ARBA" id="ARBA00003795"/>
    </source>
</evidence>
<reference evidence="7" key="1">
    <citation type="submission" date="2024-01" db="EMBL/GenBank/DDBJ databases">
        <title>Sequencing the genomes of a sandfly, Sergentomyia squamirostris, and its two endosymbionts.</title>
        <authorList>
            <person name="Itokawa K."/>
            <person name="Sanjoba C."/>
        </authorList>
    </citation>
    <scope>NUCLEOTIDE SEQUENCE</scope>
    <source>
        <strain evidence="7">RiSSQ</strain>
    </source>
</reference>
<dbReference type="InterPro" id="IPR042105">
    <property type="entry name" value="Ribosomal_bL31_sf"/>
</dbReference>
<organism evidence="7">
    <name type="scientific">Candidatus Tisiphia endosymbiont of Sergentomyia squamirostris</name>
    <dbReference type="NCBI Taxonomy" id="3113639"/>
    <lineage>
        <taxon>Bacteria</taxon>
        <taxon>Pseudomonadati</taxon>
        <taxon>Pseudomonadota</taxon>
        <taxon>Alphaproteobacteria</taxon>
        <taxon>Rickettsiales</taxon>
        <taxon>Rickettsiaceae</taxon>
        <taxon>Rickettsieae</taxon>
        <taxon>Candidatus Tisiphia</taxon>
    </lineage>
</organism>
<comment type="similarity">
    <text evidence="2">Belongs to the bacterial ribosomal protein bL31 family. Type A subfamily.</text>
</comment>
<keyword evidence="4 6" id="KW-0689">Ribosomal protein</keyword>
<dbReference type="PROSITE" id="PS01143">
    <property type="entry name" value="RIBOSOMAL_L31"/>
    <property type="match status" value="1"/>
</dbReference>
<dbReference type="InterPro" id="IPR002150">
    <property type="entry name" value="Ribosomal_bL31"/>
</dbReference>
<name>A0AAT9G6N3_9RICK</name>
<dbReference type="InterPro" id="IPR034704">
    <property type="entry name" value="Ribosomal_bL28/bL31-like_sf"/>
</dbReference>